<feature type="transmembrane region" description="Helical" evidence="1">
    <location>
        <begin position="21"/>
        <end position="42"/>
    </location>
</feature>
<proteinExistence type="predicted"/>
<dbReference type="RefSeq" id="WP_150394978.1">
    <property type="nucleotide sequence ID" value="NZ_RZJP01000006.1"/>
</dbReference>
<reference evidence="2 3" key="1">
    <citation type="journal article" date="2019" name="Syst. Appl. Microbiol.">
        <title>Characterization of Bifidobacterium species in feaces of the Egyptian fruit bat: Description of B. vespertilionis sp. nov. and B. rousetti sp. nov.</title>
        <authorList>
            <person name="Modesto M."/>
            <person name="Satti M."/>
            <person name="Watanabe K."/>
            <person name="Puglisi E."/>
            <person name="Morelli L."/>
            <person name="Huang C.-H."/>
            <person name="Liou J.-S."/>
            <person name="Miyashita M."/>
            <person name="Tamura T."/>
            <person name="Saito S."/>
            <person name="Mori K."/>
            <person name="Huang L."/>
            <person name="Sciavilla P."/>
            <person name="Sandri C."/>
            <person name="Spiezio C."/>
            <person name="Vitali F."/>
            <person name="Cavalieri D."/>
            <person name="Perpetuini G."/>
            <person name="Tofalo R."/>
            <person name="Bonetti A."/>
            <person name="Arita M."/>
            <person name="Mattarelli P."/>
        </authorList>
    </citation>
    <scope>NUCLEOTIDE SEQUENCE [LARGE SCALE GENOMIC DNA]</scope>
    <source>
        <strain evidence="2 3">RST27</strain>
    </source>
</reference>
<comment type="caution">
    <text evidence="2">The sequence shown here is derived from an EMBL/GenBank/DDBJ whole genome shotgun (WGS) entry which is preliminary data.</text>
</comment>
<name>A0A5M9Z9A4_9BIFI</name>
<protein>
    <submittedName>
        <fullName evidence="2">DUF1624 domain-containing protein</fullName>
    </submittedName>
</protein>
<evidence type="ECO:0000313" key="3">
    <source>
        <dbReference type="Proteomes" id="UP000326060"/>
    </source>
</evidence>
<dbReference type="AlphaFoldDB" id="A0A5M9Z9A4"/>
<keyword evidence="1" id="KW-1133">Transmembrane helix</keyword>
<dbReference type="Proteomes" id="UP000326060">
    <property type="component" value="Unassembled WGS sequence"/>
</dbReference>
<organism evidence="2 3">
    <name type="scientific">Bifidobacterium callitrichos</name>
    <dbReference type="NCBI Taxonomy" id="762209"/>
    <lineage>
        <taxon>Bacteria</taxon>
        <taxon>Bacillati</taxon>
        <taxon>Actinomycetota</taxon>
        <taxon>Actinomycetes</taxon>
        <taxon>Bifidobacteriales</taxon>
        <taxon>Bifidobacteriaceae</taxon>
        <taxon>Bifidobacterium</taxon>
    </lineage>
</organism>
<feature type="transmembrane region" description="Helical" evidence="1">
    <location>
        <begin position="48"/>
        <end position="68"/>
    </location>
</feature>
<sequence length="97" mass="10263">MPMQQVPQMEPSEPERRPNEMTRGFAIAGIALAVIAAVFAMMPLWDDVSVFGVVGLALDVIAACSLISDRNRTPVWIGTVVVAALLCVASIVVVAPT</sequence>
<evidence type="ECO:0000256" key="1">
    <source>
        <dbReference type="SAM" id="Phobius"/>
    </source>
</evidence>
<keyword evidence="1" id="KW-0472">Membrane</keyword>
<keyword evidence="1" id="KW-0812">Transmembrane</keyword>
<evidence type="ECO:0000313" key="2">
    <source>
        <dbReference type="EMBL" id="KAA8815088.1"/>
    </source>
</evidence>
<accession>A0A5M9Z9A4</accession>
<feature type="transmembrane region" description="Helical" evidence="1">
    <location>
        <begin position="75"/>
        <end position="95"/>
    </location>
</feature>
<dbReference type="EMBL" id="RZJP01000006">
    <property type="protein sequence ID" value="KAA8815088.1"/>
    <property type="molecule type" value="Genomic_DNA"/>
</dbReference>
<gene>
    <name evidence="2" type="ORF">EMB92_11385</name>
</gene>